<evidence type="ECO:0000313" key="2">
    <source>
        <dbReference type="EMBL" id="CUQ22437.1"/>
    </source>
</evidence>
<evidence type="ECO:0000313" key="3">
    <source>
        <dbReference type="Proteomes" id="UP000095541"/>
    </source>
</evidence>
<organism evidence="2 3">
    <name type="scientific">Bacteroides thetaiotaomicron</name>
    <dbReference type="NCBI Taxonomy" id="818"/>
    <lineage>
        <taxon>Bacteria</taxon>
        <taxon>Pseudomonadati</taxon>
        <taxon>Bacteroidota</taxon>
        <taxon>Bacteroidia</taxon>
        <taxon>Bacteroidales</taxon>
        <taxon>Bacteroidaceae</taxon>
        <taxon>Bacteroides</taxon>
    </lineage>
</organism>
<accession>A0A174UQV5</accession>
<protein>
    <submittedName>
        <fullName evidence="2">Uncharacterized protein</fullName>
    </submittedName>
</protein>
<name>A0A174UQV5_BACT4</name>
<feature type="chain" id="PRO_5008035127" evidence="1">
    <location>
        <begin position="21"/>
        <end position="197"/>
    </location>
</feature>
<evidence type="ECO:0000256" key="1">
    <source>
        <dbReference type="SAM" id="SignalP"/>
    </source>
</evidence>
<feature type="signal peptide" evidence="1">
    <location>
        <begin position="1"/>
        <end position="20"/>
    </location>
</feature>
<dbReference type="EMBL" id="CZBI01000004">
    <property type="protein sequence ID" value="CUQ22437.1"/>
    <property type="molecule type" value="Genomic_DNA"/>
</dbReference>
<gene>
    <name evidence="2" type="ORF">ERS852557_03059</name>
</gene>
<dbReference type="AlphaFoldDB" id="A0A174UQV5"/>
<dbReference type="Proteomes" id="UP000095541">
    <property type="component" value="Unassembled WGS sequence"/>
</dbReference>
<sequence>MKKIILLISMLTLLLGGTHAQEQDNSLGLHLDFKGVALDGTLSSFMKKLQEKGFIKEKDLGNDAAIMKGEFANESVTLYILASQDSKTVWKVCAEFPKTASWSSLKMKYFDFKELYTKKYGEPQSYEFFSKPYYEGDGYEQLALSKEKCTYSSYFKTKEGYISVEINKYSCIEISYEDAINNELRKKEKEKNILNDI</sequence>
<proteinExistence type="predicted"/>
<reference evidence="2 3" key="1">
    <citation type="submission" date="2015-09" db="EMBL/GenBank/DDBJ databases">
        <authorList>
            <consortium name="Pathogen Informatics"/>
        </authorList>
    </citation>
    <scope>NUCLEOTIDE SEQUENCE [LARGE SCALE GENOMIC DNA]</scope>
    <source>
        <strain evidence="2 3">2789STDY5834945</strain>
    </source>
</reference>
<keyword evidence="1" id="KW-0732">Signal</keyword>
<dbReference type="RefSeq" id="WP_055219827.1">
    <property type="nucleotide sequence ID" value="NZ_CZBI01000004.1"/>
</dbReference>